<dbReference type="AlphaFoldDB" id="A0A364Y114"/>
<dbReference type="InterPro" id="IPR042099">
    <property type="entry name" value="ANL_N_sf"/>
</dbReference>
<dbReference type="InterPro" id="IPR053158">
    <property type="entry name" value="CapK_Type1_Caps_Biosynth"/>
</dbReference>
<evidence type="ECO:0000313" key="2">
    <source>
        <dbReference type="EMBL" id="RAW00365.1"/>
    </source>
</evidence>
<dbReference type="OrthoDB" id="580775at2"/>
<gene>
    <name evidence="2" type="ORF">DQQ10_15035</name>
</gene>
<reference evidence="2 3" key="1">
    <citation type="submission" date="2018-06" db="EMBL/GenBank/DDBJ databases">
        <title>Chryseolinea flavus sp. nov., a member of the phylum Bacteroidetes isolated from soil.</title>
        <authorList>
            <person name="Li Y."/>
            <person name="Wang J."/>
        </authorList>
    </citation>
    <scope>NUCLEOTIDE SEQUENCE [LARGE SCALE GENOMIC DNA]</scope>
    <source>
        <strain evidence="2 3">SDU1-6</strain>
    </source>
</reference>
<dbReference type="RefSeq" id="WP_112747707.1">
    <property type="nucleotide sequence ID" value="NZ_QMFY01000007.1"/>
</dbReference>
<dbReference type="Pfam" id="PF00501">
    <property type="entry name" value="AMP-binding"/>
    <property type="match status" value="1"/>
</dbReference>
<dbReference type="InterPro" id="IPR000873">
    <property type="entry name" value="AMP-dep_synth/lig_dom"/>
</dbReference>
<accession>A0A364Y114</accession>
<proteinExistence type="predicted"/>
<dbReference type="PANTHER" id="PTHR36932:SF1">
    <property type="entry name" value="CAPSULAR POLYSACCHARIDE BIOSYNTHESIS PROTEIN"/>
    <property type="match status" value="1"/>
</dbReference>
<protein>
    <submittedName>
        <fullName evidence="2">CoF synthetase</fullName>
    </submittedName>
</protein>
<name>A0A364Y114_9BACT</name>
<dbReference type="Proteomes" id="UP000251889">
    <property type="component" value="Unassembled WGS sequence"/>
</dbReference>
<sequence>MDASKKPTVALTDEERFPLINDLFYLKQMQQDDTAPKFNFQSGDRLRSEQLAHVKSYASKIKTKQFWNTDSQPSWMSEYLNWCTSTVPFYTNRSNVLTSHPTIRRRDIHDSPWQFVSADCDLKDLLVYQTSGTTGAAMDVVFDPISQACWIPQLESLLQPLGIRLSRSNRHVAIALICDQQTTITYASLSTYLDGAGVLKINLNPSEWKRDDDRRDFLEKYNPEVLTGDPFAFNSLLALQPNIRPKAMVSSAMKLTNDLRQKLESYFDCPVLDIYSLTECRMVAVADGDGRHRAIRPELYFEIFHPQEDVLMPPGERGELVITGGNNPFLPLIRYRTGDFCSMTIDNGTPYLVDLEARLPIAYYRSDGSFINNIDISRAMTDFPLVGFSIHQQIDKHVTFKGWCSTLDERMSEKIRATLEDLFGENISVKVSCTRETPTTKPVSFTSDIG</sequence>
<feature type="domain" description="AMP-dependent synthetase/ligase" evidence="1">
    <location>
        <begin position="209"/>
        <end position="325"/>
    </location>
</feature>
<evidence type="ECO:0000259" key="1">
    <source>
        <dbReference type="Pfam" id="PF00501"/>
    </source>
</evidence>
<organism evidence="2 3">
    <name type="scientific">Pseudochryseolinea flava</name>
    <dbReference type="NCBI Taxonomy" id="2059302"/>
    <lineage>
        <taxon>Bacteria</taxon>
        <taxon>Pseudomonadati</taxon>
        <taxon>Bacteroidota</taxon>
        <taxon>Cytophagia</taxon>
        <taxon>Cytophagales</taxon>
        <taxon>Fulvivirgaceae</taxon>
        <taxon>Pseudochryseolinea</taxon>
    </lineage>
</organism>
<evidence type="ECO:0000313" key="3">
    <source>
        <dbReference type="Proteomes" id="UP000251889"/>
    </source>
</evidence>
<dbReference type="Gene3D" id="3.40.50.12780">
    <property type="entry name" value="N-terminal domain of ligase-like"/>
    <property type="match status" value="1"/>
</dbReference>
<dbReference type="PANTHER" id="PTHR36932">
    <property type="entry name" value="CAPSULAR POLYSACCHARIDE BIOSYNTHESIS PROTEIN"/>
    <property type="match status" value="1"/>
</dbReference>
<dbReference type="EMBL" id="QMFY01000007">
    <property type="protein sequence ID" value="RAW00365.1"/>
    <property type="molecule type" value="Genomic_DNA"/>
</dbReference>
<keyword evidence="3" id="KW-1185">Reference proteome</keyword>
<dbReference type="SUPFAM" id="SSF56801">
    <property type="entry name" value="Acetyl-CoA synthetase-like"/>
    <property type="match status" value="1"/>
</dbReference>
<comment type="caution">
    <text evidence="2">The sequence shown here is derived from an EMBL/GenBank/DDBJ whole genome shotgun (WGS) entry which is preliminary data.</text>
</comment>